<dbReference type="Gene3D" id="3.30.1700.10">
    <property type="entry name" value="lpxc deacetylase, domain 2"/>
    <property type="match status" value="1"/>
</dbReference>
<proteinExistence type="inferred from homology"/>
<keyword evidence="5" id="KW-0444">Lipid biosynthesis</keyword>
<dbReference type="InterPro" id="IPR020568">
    <property type="entry name" value="Ribosomal_Su5_D2-typ_SF"/>
</dbReference>
<dbReference type="GO" id="GO:2001289">
    <property type="term" value="P:lipid X metabolic process"/>
    <property type="evidence" value="ECO:0007669"/>
    <property type="project" value="UniProtKB-ARBA"/>
</dbReference>
<evidence type="ECO:0000256" key="1">
    <source>
        <dbReference type="ARBA" id="ARBA00001947"/>
    </source>
</evidence>
<evidence type="ECO:0000256" key="8">
    <source>
        <dbReference type="ARBA" id="ARBA00022801"/>
    </source>
</evidence>
<dbReference type="GO" id="GO:0005737">
    <property type="term" value="C:cytoplasm"/>
    <property type="evidence" value="ECO:0000318"/>
    <property type="project" value="GO_Central"/>
</dbReference>
<dbReference type="Pfam" id="PF03331">
    <property type="entry name" value="LpxC"/>
    <property type="match status" value="2"/>
</dbReference>
<dbReference type="SUPFAM" id="SSF54211">
    <property type="entry name" value="Ribosomal protein S5 domain 2-like"/>
    <property type="match status" value="3"/>
</dbReference>
<dbReference type="GO" id="GO:0103117">
    <property type="term" value="F:UDP-3-O-acyl-N-acetylglucosamine deacetylase activity"/>
    <property type="evidence" value="ECO:0000318"/>
    <property type="project" value="GO_Central"/>
</dbReference>
<evidence type="ECO:0000256" key="7">
    <source>
        <dbReference type="ARBA" id="ARBA00022723"/>
    </source>
</evidence>
<dbReference type="InterPro" id="IPR015870">
    <property type="entry name" value="UDP-acyl_N-AcGlcN_deAcase_N"/>
</dbReference>
<dbReference type="RefSeq" id="XP_042915487.1">
    <property type="nucleotide sequence ID" value="XM_043070844.1"/>
</dbReference>
<comment type="catalytic activity">
    <reaction evidence="11">
        <text>a UDP-3-O-[(3R)-3-hydroxyacyl]-N-acetyl-alpha-D-glucosamine + H2O = a UDP-3-O-[(3R)-3-hydroxyacyl]-alpha-D-glucosamine + acetate</text>
        <dbReference type="Rhea" id="RHEA:67816"/>
        <dbReference type="ChEBI" id="CHEBI:15377"/>
        <dbReference type="ChEBI" id="CHEBI:30089"/>
        <dbReference type="ChEBI" id="CHEBI:137740"/>
        <dbReference type="ChEBI" id="CHEBI:173225"/>
        <dbReference type="EC" id="3.5.1.108"/>
    </reaction>
</comment>
<comment type="similarity">
    <text evidence="3">Belongs to the LpxC family.</text>
</comment>
<dbReference type="STRING" id="3055.A0A2K3CSZ9"/>
<dbReference type="EMBL" id="CM008977">
    <property type="protein sequence ID" value="PNW71416.1"/>
    <property type="molecule type" value="Genomic_DNA"/>
</dbReference>
<dbReference type="InterPro" id="IPR004463">
    <property type="entry name" value="UDP-acyl_GlcNac_deAcase"/>
</dbReference>
<feature type="compositionally biased region" description="Acidic residues" evidence="13">
    <location>
        <begin position="547"/>
        <end position="557"/>
    </location>
</feature>
<evidence type="ECO:0000256" key="9">
    <source>
        <dbReference type="ARBA" id="ARBA00022833"/>
    </source>
</evidence>
<sequence length="609" mass="66186">MNSTLNRRLAQTSTGVALLPCPRLHRLQTVSHSPIQAAAPCPARAAEQLPSLTSSRAVAAAAGRQAEAASATNDRKRTRLAADKSPELIDPQLLAPIPMPTEYQQTLWASFTIAGVGLHSGEYAVVRVRPAFAGEGRYFVRVPEGTNAARGEESLVRMLEAGAGKQPEEEEAMDDTATREYKRELIAAYQEYVDAQEDDGFNGTFADYMNGKSYVALLQRLREEGPPRFSFSEAEAPQPRGEDEPYVEAALANITEPNPFTTALAKGDVEVLGVEALLSALEACGVDNARIEIEGGAEVPVIDGSAGGWASQIQTSGLTHALPRDDLPVPGGEFPAPADGEEAAAGDAEARKQRVCKMVLRPQEVVSVQRGASFVTLYPEDTFRLTVGLDRHLEAPVIGKQWFSWCMFEDLHYMHSLADARSWVSSPQQAMAMRDAGWLLGGTEGAMLIGNGDSWYDHTIVRHPRDEPARHQMQDLIGDLSLLARHGHSGLPLGHVVAYDADHELFAAFVERLQELTTEEDWVPIQDIAGPSVATDYEELLGSLLEGDEGEDDEGEGGEGAQLADQGAEEDEDEVYDEYEEDEGEGEEYDEYEEEGEEAPGPEAGRARR</sequence>
<evidence type="ECO:0000256" key="4">
    <source>
        <dbReference type="ARBA" id="ARBA00012745"/>
    </source>
</evidence>
<dbReference type="PANTHER" id="PTHR33694">
    <property type="entry name" value="UDP-3-O-ACYL-N-ACETYLGLUCOSAMINE DEACETYLASE 1, MITOCHONDRIAL-RELATED"/>
    <property type="match status" value="1"/>
</dbReference>
<keyword evidence="6" id="KW-0441">Lipid A biosynthesis</keyword>
<dbReference type="EC" id="3.5.1.108" evidence="4"/>
<dbReference type="ExpressionAtlas" id="A0A2K3CSZ9">
    <property type="expression patterns" value="differential"/>
</dbReference>
<evidence type="ECO:0000256" key="10">
    <source>
        <dbReference type="ARBA" id="ARBA00023098"/>
    </source>
</evidence>
<organism evidence="14 15">
    <name type="scientific">Chlamydomonas reinhardtii</name>
    <name type="common">Chlamydomonas smithii</name>
    <dbReference type="NCBI Taxonomy" id="3055"/>
    <lineage>
        <taxon>Eukaryota</taxon>
        <taxon>Viridiplantae</taxon>
        <taxon>Chlorophyta</taxon>
        <taxon>core chlorophytes</taxon>
        <taxon>Chlorophyceae</taxon>
        <taxon>CS clade</taxon>
        <taxon>Chlamydomonadales</taxon>
        <taxon>Chlamydomonadaceae</taxon>
        <taxon>Chlamydomonas</taxon>
    </lineage>
</organism>
<dbReference type="Gene3D" id="3.30.230.20">
    <property type="entry name" value="lpxc deacetylase, domain 1"/>
    <property type="match status" value="2"/>
</dbReference>
<name>A0A2K3CSZ9_CHLRE</name>
<dbReference type="AlphaFoldDB" id="A0A2K3CSZ9"/>
<dbReference type="GO" id="GO:0016020">
    <property type="term" value="C:membrane"/>
    <property type="evidence" value="ECO:0007669"/>
    <property type="project" value="GOC"/>
</dbReference>
<evidence type="ECO:0000256" key="11">
    <source>
        <dbReference type="ARBA" id="ARBA00024535"/>
    </source>
</evidence>
<dbReference type="Proteomes" id="UP000006906">
    <property type="component" value="Chromosome 16"/>
</dbReference>
<evidence type="ECO:0000313" key="15">
    <source>
        <dbReference type="Proteomes" id="UP000006906"/>
    </source>
</evidence>
<keyword evidence="10" id="KW-0443">Lipid metabolism</keyword>
<dbReference type="GO" id="GO:0046872">
    <property type="term" value="F:metal ion binding"/>
    <property type="evidence" value="ECO:0007669"/>
    <property type="project" value="UniProtKB-KW"/>
</dbReference>
<comment type="pathway">
    <text evidence="2">Glycolipid biosynthesis; lipid IV(A) biosynthesis; lipid IV(A) from (3R)-3-hydroxytetradecanoyl-[acyl-carrier-protein] and UDP-N-acetyl-alpha-D-glucosamine: step 2/6.</text>
</comment>
<gene>
    <name evidence="14" type="ORF">CHLRE_16g653350v5</name>
</gene>
<dbReference type="InterPro" id="IPR011334">
    <property type="entry name" value="UDP-acyl_GlcNac_deAcase_C"/>
</dbReference>
<evidence type="ECO:0000256" key="5">
    <source>
        <dbReference type="ARBA" id="ARBA00022516"/>
    </source>
</evidence>
<comment type="function">
    <text evidence="12">Involved in the biosynthesis of lipid A, a phosphorylated glycolipid that in bacteria anchors the lipopolysaccharide to the outer membrane of the cell. Lipid A-like molecules in plants may serve as structural components of the outer membranes of mitochondria and/or chloroplasts, or may be involved in signal transduction or plant defense responses.</text>
</comment>
<protein>
    <recommendedName>
        <fullName evidence="4">UDP-3-O-acyl-N-acetylglucosamine deacetylase</fullName>
        <ecNumber evidence="4">3.5.1.108</ecNumber>
    </recommendedName>
</protein>
<dbReference type="KEGG" id="cre:CHLRE_16g653350v5"/>
<dbReference type="GO" id="GO:0009245">
    <property type="term" value="P:lipid A biosynthetic process"/>
    <property type="evidence" value="ECO:0000318"/>
    <property type="project" value="GO_Central"/>
</dbReference>
<comment type="cofactor">
    <cofactor evidence="1">
        <name>Zn(2+)</name>
        <dbReference type="ChEBI" id="CHEBI:29105"/>
    </cofactor>
</comment>
<dbReference type="Gramene" id="PNW71416">
    <property type="protein sequence ID" value="PNW71416"/>
    <property type="gene ID" value="CHLRE_16g653350v5"/>
</dbReference>
<dbReference type="InParanoid" id="A0A2K3CSZ9"/>
<keyword evidence="8" id="KW-0378">Hydrolase</keyword>
<keyword evidence="15" id="KW-1185">Reference proteome</keyword>
<evidence type="ECO:0000256" key="2">
    <source>
        <dbReference type="ARBA" id="ARBA00005002"/>
    </source>
</evidence>
<keyword evidence="7" id="KW-0479">Metal-binding</keyword>
<accession>A0A2K3CSZ9</accession>
<reference evidence="14 15" key="1">
    <citation type="journal article" date="2007" name="Science">
        <title>The Chlamydomonas genome reveals the evolution of key animal and plant functions.</title>
        <authorList>
            <person name="Merchant S.S."/>
            <person name="Prochnik S.E."/>
            <person name="Vallon O."/>
            <person name="Harris E.H."/>
            <person name="Karpowicz S.J."/>
            <person name="Witman G.B."/>
            <person name="Terry A."/>
            <person name="Salamov A."/>
            <person name="Fritz-Laylin L.K."/>
            <person name="Marechal-Drouard L."/>
            <person name="Marshall W.F."/>
            <person name="Qu L.H."/>
            <person name="Nelson D.R."/>
            <person name="Sanderfoot A.A."/>
            <person name="Spalding M.H."/>
            <person name="Kapitonov V.V."/>
            <person name="Ren Q."/>
            <person name="Ferris P."/>
            <person name="Lindquist E."/>
            <person name="Shapiro H."/>
            <person name="Lucas S.M."/>
            <person name="Grimwood J."/>
            <person name="Schmutz J."/>
            <person name="Cardol P."/>
            <person name="Cerutti H."/>
            <person name="Chanfreau G."/>
            <person name="Chen C.L."/>
            <person name="Cognat V."/>
            <person name="Croft M.T."/>
            <person name="Dent R."/>
            <person name="Dutcher S."/>
            <person name="Fernandez E."/>
            <person name="Fukuzawa H."/>
            <person name="Gonzalez-Ballester D."/>
            <person name="Gonzalez-Halphen D."/>
            <person name="Hallmann A."/>
            <person name="Hanikenne M."/>
            <person name="Hippler M."/>
            <person name="Inwood W."/>
            <person name="Jabbari K."/>
            <person name="Kalanon M."/>
            <person name="Kuras R."/>
            <person name="Lefebvre P.A."/>
            <person name="Lemaire S.D."/>
            <person name="Lobanov A.V."/>
            <person name="Lohr M."/>
            <person name="Manuell A."/>
            <person name="Meier I."/>
            <person name="Mets L."/>
            <person name="Mittag M."/>
            <person name="Mittelmeier T."/>
            <person name="Moroney J.V."/>
            <person name="Moseley J."/>
            <person name="Napoli C."/>
            <person name="Nedelcu A.M."/>
            <person name="Niyogi K."/>
            <person name="Novoselov S.V."/>
            <person name="Paulsen I.T."/>
            <person name="Pazour G."/>
            <person name="Purton S."/>
            <person name="Ral J.P."/>
            <person name="Riano-Pachon D.M."/>
            <person name="Riekhof W."/>
            <person name="Rymarquis L."/>
            <person name="Schroda M."/>
            <person name="Stern D."/>
            <person name="Umen J."/>
            <person name="Willows R."/>
            <person name="Wilson N."/>
            <person name="Zimmer S.L."/>
            <person name="Allmer J."/>
            <person name="Balk J."/>
            <person name="Bisova K."/>
            <person name="Chen C.J."/>
            <person name="Elias M."/>
            <person name="Gendler K."/>
            <person name="Hauser C."/>
            <person name="Lamb M.R."/>
            <person name="Ledford H."/>
            <person name="Long J.C."/>
            <person name="Minagawa J."/>
            <person name="Page M.D."/>
            <person name="Pan J."/>
            <person name="Pootakham W."/>
            <person name="Roje S."/>
            <person name="Rose A."/>
            <person name="Stahlberg E."/>
            <person name="Terauchi A.M."/>
            <person name="Yang P."/>
            <person name="Ball S."/>
            <person name="Bowler C."/>
            <person name="Dieckmann C.L."/>
            <person name="Gladyshev V.N."/>
            <person name="Green P."/>
            <person name="Jorgensen R."/>
            <person name="Mayfield S."/>
            <person name="Mueller-Roeber B."/>
            <person name="Rajamani S."/>
            <person name="Sayre R.T."/>
            <person name="Brokstein P."/>
            <person name="Dubchak I."/>
            <person name="Goodstein D."/>
            <person name="Hornick L."/>
            <person name="Huang Y.W."/>
            <person name="Jhaveri J."/>
            <person name="Luo Y."/>
            <person name="Martinez D."/>
            <person name="Ngau W.C."/>
            <person name="Otillar B."/>
            <person name="Poliakov A."/>
            <person name="Porter A."/>
            <person name="Szajkowski L."/>
            <person name="Werner G."/>
            <person name="Zhou K."/>
            <person name="Grigoriev I.V."/>
            <person name="Rokhsar D.S."/>
            <person name="Grossman A.R."/>
        </authorList>
    </citation>
    <scope>NUCLEOTIDE SEQUENCE [LARGE SCALE GENOMIC DNA]</scope>
    <source>
        <strain evidence="15">CC-503</strain>
    </source>
</reference>
<keyword evidence="9" id="KW-0862">Zinc</keyword>
<evidence type="ECO:0000256" key="3">
    <source>
        <dbReference type="ARBA" id="ARBA00006170"/>
    </source>
</evidence>
<feature type="region of interest" description="Disordered" evidence="13">
    <location>
        <begin position="547"/>
        <end position="609"/>
    </location>
</feature>
<evidence type="ECO:0000256" key="12">
    <source>
        <dbReference type="ARBA" id="ARBA00024987"/>
    </source>
</evidence>
<dbReference type="GeneID" id="5723773"/>
<evidence type="ECO:0000256" key="13">
    <source>
        <dbReference type="SAM" id="MobiDB-lite"/>
    </source>
</evidence>
<evidence type="ECO:0000313" key="14">
    <source>
        <dbReference type="EMBL" id="PNW71416.1"/>
    </source>
</evidence>
<dbReference type="PANTHER" id="PTHR33694:SF1">
    <property type="entry name" value="UDP-3-O-ACYL-N-ACETYLGLUCOSAMINE DEACETYLASE 1, MITOCHONDRIAL-RELATED"/>
    <property type="match status" value="1"/>
</dbReference>
<dbReference type="OrthoDB" id="10265200at2759"/>
<evidence type="ECO:0000256" key="6">
    <source>
        <dbReference type="ARBA" id="ARBA00022556"/>
    </source>
</evidence>
<feature type="compositionally biased region" description="Acidic residues" evidence="13">
    <location>
        <begin position="567"/>
        <end position="600"/>
    </location>
</feature>
<dbReference type="UniPathway" id="UPA00359">
    <property type="reaction ID" value="UER00478"/>
</dbReference>